<reference evidence="1 2" key="1">
    <citation type="journal article" date="2019" name="Sci. Rep.">
        <title>Orb-weaving spider Araneus ventricosus genome elucidates the spidroin gene catalogue.</title>
        <authorList>
            <person name="Kono N."/>
            <person name="Nakamura H."/>
            <person name="Ohtoshi R."/>
            <person name="Moran D.A.P."/>
            <person name="Shinohara A."/>
            <person name="Yoshida Y."/>
            <person name="Fujiwara M."/>
            <person name="Mori M."/>
            <person name="Tomita M."/>
            <person name="Arakawa K."/>
        </authorList>
    </citation>
    <scope>NUCLEOTIDE SEQUENCE [LARGE SCALE GENOMIC DNA]</scope>
</reference>
<name>A0A4Y2WXC8_ARAVE</name>
<keyword evidence="2" id="KW-1185">Reference proteome</keyword>
<evidence type="ECO:0000313" key="1">
    <source>
        <dbReference type="EMBL" id="GBO41901.1"/>
    </source>
</evidence>
<dbReference type="Proteomes" id="UP000499080">
    <property type="component" value="Unassembled WGS sequence"/>
</dbReference>
<dbReference type="EMBL" id="BGPR01067786">
    <property type="protein sequence ID" value="GBO41901.1"/>
    <property type="molecule type" value="Genomic_DNA"/>
</dbReference>
<proteinExistence type="predicted"/>
<comment type="caution">
    <text evidence="1">The sequence shown here is derived from an EMBL/GenBank/DDBJ whole genome shotgun (WGS) entry which is preliminary data.</text>
</comment>
<sequence>MELLVLHPQRIPFSEIKFSAIPLQRIYFRWFENLEKTSECLILYSLAYHFTTQLREKCVDGKISGLNMEVSSLPCPGQLCTPFLAMKLALPQGISAEGMHFRWLEKQKKCSDCLKLHQDGSLSLQLR</sequence>
<dbReference type="AlphaFoldDB" id="A0A4Y2WXC8"/>
<protein>
    <submittedName>
        <fullName evidence="1">Uncharacterized protein</fullName>
    </submittedName>
</protein>
<accession>A0A4Y2WXC8</accession>
<evidence type="ECO:0000313" key="2">
    <source>
        <dbReference type="Proteomes" id="UP000499080"/>
    </source>
</evidence>
<gene>
    <name evidence="1" type="ORF">AVEN_256493_1</name>
</gene>
<organism evidence="1 2">
    <name type="scientific">Araneus ventricosus</name>
    <name type="common">Orbweaver spider</name>
    <name type="synonym">Epeira ventricosa</name>
    <dbReference type="NCBI Taxonomy" id="182803"/>
    <lineage>
        <taxon>Eukaryota</taxon>
        <taxon>Metazoa</taxon>
        <taxon>Ecdysozoa</taxon>
        <taxon>Arthropoda</taxon>
        <taxon>Chelicerata</taxon>
        <taxon>Arachnida</taxon>
        <taxon>Araneae</taxon>
        <taxon>Araneomorphae</taxon>
        <taxon>Entelegynae</taxon>
        <taxon>Araneoidea</taxon>
        <taxon>Araneidae</taxon>
        <taxon>Araneus</taxon>
    </lineage>
</organism>